<dbReference type="GO" id="GO:0000976">
    <property type="term" value="F:transcription cis-regulatory region binding"/>
    <property type="evidence" value="ECO:0007669"/>
    <property type="project" value="TreeGrafter"/>
</dbReference>
<dbReference type="PANTHER" id="PTHR30055:SF234">
    <property type="entry name" value="HTH-TYPE TRANSCRIPTIONAL REGULATOR BETI"/>
    <property type="match status" value="1"/>
</dbReference>
<organism evidence="6 7">
    <name type="scientific">Maritalea myrionectae</name>
    <dbReference type="NCBI Taxonomy" id="454601"/>
    <lineage>
        <taxon>Bacteria</taxon>
        <taxon>Pseudomonadati</taxon>
        <taxon>Pseudomonadota</taxon>
        <taxon>Alphaproteobacteria</taxon>
        <taxon>Hyphomicrobiales</taxon>
        <taxon>Devosiaceae</taxon>
        <taxon>Maritalea</taxon>
    </lineage>
</organism>
<keyword evidence="3" id="KW-0804">Transcription</keyword>
<dbReference type="STRING" id="1122213.GCA_000423365_02883"/>
<evidence type="ECO:0000313" key="7">
    <source>
        <dbReference type="Proteomes" id="UP000258927"/>
    </source>
</evidence>
<proteinExistence type="predicted"/>
<dbReference type="Gene3D" id="1.10.357.10">
    <property type="entry name" value="Tetracycline Repressor, domain 2"/>
    <property type="match status" value="1"/>
</dbReference>
<dbReference type="Proteomes" id="UP000258927">
    <property type="component" value="Chromosome"/>
</dbReference>
<reference evidence="6 7" key="1">
    <citation type="submission" date="2017-05" db="EMBL/GenBank/DDBJ databases">
        <title>Genome Analysis of Maritalea myrionectae HL2708#5.</title>
        <authorList>
            <consortium name="Cotde Inc.-PKNU"/>
            <person name="Jang D."/>
            <person name="Oh H.-M."/>
        </authorList>
    </citation>
    <scope>NUCLEOTIDE SEQUENCE [LARGE SCALE GENOMIC DNA]</scope>
    <source>
        <strain evidence="6 7">HL2708#5</strain>
    </source>
</reference>
<dbReference type="GO" id="GO:0003700">
    <property type="term" value="F:DNA-binding transcription factor activity"/>
    <property type="evidence" value="ECO:0007669"/>
    <property type="project" value="TreeGrafter"/>
</dbReference>
<sequence>MPTTTKEQLLEIAFDMFLAHGYDGVGISEVIKRAGVSKGALYHHFTSKDDLIAQILQRYFLDGFAQMDFEALAQQPAHSQLGQLVDGYQSLFGPTAALRKYGFARYLALFFDSLSRNEHFAAAVARYYQQIEAALHPDAQPYLRQIEGEIYLSTVLQRDPDFSFIPATL</sequence>
<feature type="DNA-binding region" description="H-T-H motif" evidence="4">
    <location>
        <begin position="26"/>
        <end position="45"/>
    </location>
</feature>
<dbReference type="PRINTS" id="PR00455">
    <property type="entry name" value="HTHTETR"/>
</dbReference>
<dbReference type="RefSeq" id="WP_117394634.1">
    <property type="nucleotide sequence ID" value="NZ_CP021330.1"/>
</dbReference>
<dbReference type="SUPFAM" id="SSF46689">
    <property type="entry name" value="Homeodomain-like"/>
    <property type="match status" value="1"/>
</dbReference>
<dbReference type="EMBL" id="CP021330">
    <property type="protein sequence ID" value="AVX02717.1"/>
    <property type="molecule type" value="Genomic_DNA"/>
</dbReference>
<dbReference type="InterPro" id="IPR001647">
    <property type="entry name" value="HTH_TetR"/>
</dbReference>
<keyword evidence="1" id="KW-0805">Transcription regulation</keyword>
<feature type="domain" description="HTH tetR-type" evidence="5">
    <location>
        <begin position="3"/>
        <end position="63"/>
    </location>
</feature>
<dbReference type="Pfam" id="PF00440">
    <property type="entry name" value="TetR_N"/>
    <property type="match status" value="1"/>
</dbReference>
<dbReference type="PANTHER" id="PTHR30055">
    <property type="entry name" value="HTH-TYPE TRANSCRIPTIONAL REGULATOR RUTR"/>
    <property type="match status" value="1"/>
</dbReference>
<dbReference type="KEGG" id="mmyr:MXMO3_00169"/>
<evidence type="ECO:0000256" key="2">
    <source>
        <dbReference type="ARBA" id="ARBA00023125"/>
    </source>
</evidence>
<dbReference type="PROSITE" id="PS50977">
    <property type="entry name" value="HTH_TETR_2"/>
    <property type="match status" value="1"/>
</dbReference>
<name>A0A2R4M9K0_9HYPH</name>
<gene>
    <name evidence="6" type="ORF">MXMO3_00169</name>
</gene>
<evidence type="ECO:0000256" key="1">
    <source>
        <dbReference type="ARBA" id="ARBA00023015"/>
    </source>
</evidence>
<dbReference type="InterPro" id="IPR009057">
    <property type="entry name" value="Homeodomain-like_sf"/>
</dbReference>
<accession>A0A2R4M9K0</accession>
<dbReference type="InterPro" id="IPR050109">
    <property type="entry name" value="HTH-type_TetR-like_transc_reg"/>
</dbReference>
<evidence type="ECO:0000256" key="3">
    <source>
        <dbReference type="ARBA" id="ARBA00023163"/>
    </source>
</evidence>
<dbReference type="AlphaFoldDB" id="A0A2R4M9K0"/>
<protein>
    <recommendedName>
        <fullName evidence="5">HTH tetR-type domain-containing protein</fullName>
    </recommendedName>
</protein>
<keyword evidence="2 4" id="KW-0238">DNA-binding</keyword>
<evidence type="ECO:0000256" key="4">
    <source>
        <dbReference type="PROSITE-ProRule" id="PRU00335"/>
    </source>
</evidence>
<evidence type="ECO:0000313" key="6">
    <source>
        <dbReference type="EMBL" id="AVX02717.1"/>
    </source>
</evidence>
<evidence type="ECO:0000259" key="5">
    <source>
        <dbReference type="PROSITE" id="PS50977"/>
    </source>
</evidence>
<keyword evidence="7" id="KW-1185">Reference proteome</keyword>